<comment type="caution">
    <text evidence="2">The sequence shown here is derived from an EMBL/GenBank/DDBJ whole genome shotgun (WGS) entry which is preliminary data.</text>
</comment>
<evidence type="ECO:0000256" key="1">
    <source>
        <dbReference type="SAM" id="MobiDB-lite"/>
    </source>
</evidence>
<feature type="region of interest" description="Disordered" evidence="1">
    <location>
        <begin position="1"/>
        <end position="22"/>
    </location>
</feature>
<organism evidence="2 3">
    <name type="scientific">Jannaschia aquimarina</name>
    <dbReference type="NCBI Taxonomy" id="935700"/>
    <lineage>
        <taxon>Bacteria</taxon>
        <taxon>Pseudomonadati</taxon>
        <taxon>Pseudomonadota</taxon>
        <taxon>Alphaproteobacteria</taxon>
        <taxon>Rhodobacterales</taxon>
        <taxon>Roseobacteraceae</taxon>
        <taxon>Jannaschia</taxon>
    </lineage>
</organism>
<proteinExistence type="predicted"/>
<evidence type="ECO:0000313" key="2">
    <source>
        <dbReference type="EMBL" id="KIT16991.1"/>
    </source>
</evidence>
<protein>
    <submittedName>
        <fullName evidence="2">Uncharacterized protein</fullName>
    </submittedName>
</protein>
<name>A0A0D1EJ47_9RHOB</name>
<dbReference type="STRING" id="935700.jaqu_11810"/>
<feature type="compositionally biased region" description="Polar residues" evidence="1">
    <location>
        <begin position="1"/>
        <end position="16"/>
    </location>
</feature>
<dbReference type="PATRIC" id="fig|935700.4.peg.1227"/>
<dbReference type="EMBL" id="JYFE01000023">
    <property type="protein sequence ID" value="KIT16991.1"/>
    <property type="molecule type" value="Genomic_DNA"/>
</dbReference>
<reference evidence="2 3" key="1">
    <citation type="submission" date="2015-02" db="EMBL/GenBank/DDBJ databases">
        <title>Genome Sequence of Jannaschia aquimarina DSM28248, a member of the Roseobacter clade.</title>
        <authorList>
            <person name="Voget S."/>
            <person name="Daniel R."/>
        </authorList>
    </citation>
    <scope>NUCLEOTIDE SEQUENCE [LARGE SCALE GENOMIC DNA]</scope>
    <source>
        <strain evidence="2 3">GSW-M26</strain>
    </source>
</reference>
<keyword evidence="3" id="KW-1185">Reference proteome</keyword>
<gene>
    <name evidence="2" type="ORF">jaqu_11810</name>
</gene>
<accession>A0A0D1EJ47</accession>
<sequence length="147" mass="15455">MAQIVPFSSASSNGGTASLLPREPMQIDTRRLRAVCDAHGAAAEETIAAALFRIEERLILASWQIEKFELGGLRRTATELVDLSGELGLVSLEQAAGAVIEVLDRPDPAQEETTLAAVAARLARMGQAGSLGHWDLTGDSGPDGFAS</sequence>
<dbReference type="Proteomes" id="UP000032232">
    <property type="component" value="Unassembled WGS sequence"/>
</dbReference>
<evidence type="ECO:0000313" key="3">
    <source>
        <dbReference type="Proteomes" id="UP000032232"/>
    </source>
</evidence>
<dbReference type="AlphaFoldDB" id="A0A0D1EJ47"/>
<dbReference type="RefSeq" id="WP_043918029.1">
    <property type="nucleotide sequence ID" value="NZ_FZPF01000002.1"/>
</dbReference>